<dbReference type="STRING" id="1280950.HJO_08664"/>
<dbReference type="Pfam" id="PF04784">
    <property type="entry name" value="DUF547"/>
    <property type="match status" value="1"/>
</dbReference>
<dbReference type="PATRIC" id="fig|1280950.3.peg.1734"/>
<dbReference type="eggNOG" id="COG1957">
    <property type="taxonomic scope" value="Bacteria"/>
</dbReference>
<dbReference type="EMBL" id="ARYK01000004">
    <property type="protein sequence ID" value="KCZ92093.1"/>
    <property type="molecule type" value="Genomic_DNA"/>
</dbReference>
<protein>
    <recommendedName>
        <fullName evidence="2">DUF547 domain-containing protein</fullName>
    </recommendedName>
</protein>
<reference evidence="3 4" key="1">
    <citation type="journal article" date="2014" name="Antonie Van Leeuwenhoek">
        <title>Hyphomonas beringensis sp. nov. and Hyphomonas chukchiensis sp. nov., isolated from surface seawater of the Bering Sea and Chukchi Sea.</title>
        <authorList>
            <person name="Li C."/>
            <person name="Lai Q."/>
            <person name="Li G."/>
            <person name="Dong C."/>
            <person name="Wang J."/>
            <person name="Liao Y."/>
            <person name="Shao Z."/>
        </authorList>
    </citation>
    <scope>NUCLEOTIDE SEQUENCE [LARGE SCALE GENOMIC DNA]</scope>
    <source>
        <strain evidence="3 4">MHS-2</strain>
    </source>
</reference>
<keyword evidence="1" id="KW-0732">Signal</keyword>
<name>A0A059FNS1_9PROT</name>
<dbReference type="RefSeq" id="WP_084141835.1">
    <property type="nucleotide sequence ID" value="NZ_ARYK01000004.1"/>
</dbReference>
<accession>A0A059FNS1</accession>
<dbReference type="AlphaFoldDB" id="A0A059FNS1"/>
<dbReference type="PANTHER" id="PTHR46361">
    <property type="entry name" value="ELECTRON CARRIER/ PROTEIN DISULFIDE OXIDOREDUCTASE"/>
    <property type="match status" value="1"/>
</dbReference>
<evidence type="ECO:0000256" key="1">
    <source>
        <dbReference type="SAM" id="SignalP"/>
    </source>
</evidence>
<comment type="caution">
    <text evidence="3">The sequence shown here is derived from an EMBL/GenBank/DDBJ whole genome shotgun (WGS) entry which is preliminary data.</text>
</comment>
<dbReference type="InterPro" id="IPR006869">
    <property type="entry name" value="DUF547"/>
</dbReference>
<evidence type="ECO:0000313" key="3">
    <source>
        <dbReference type="EMBL" id="KCZ92093.1"/>
    </source>
</evidence>
<dbReference type="PANTHER" id="PTHR46361:SF3">
    <property type="entry name" value="ELECTRON CARRIER_ PROTEIN DISULFIDE OXIDOREDUCTASE"/>
    <property type="match status" value="1"/>
</dbReference>
<evidence type="ECO:0000313" key="4">
    <source>
        <dbReference type="Proteomes" id="UP000025171"/>
    </source>
</evidence>
<feature type="signal peptide" evidence="1">
    <location>
        <begin position="1"/>
        <end position="23"/>
    </location>
</feature>
<dbReference type="OrthoDB" id="526867at2"/>
<evidence type="ECO:0000259" key="2">
    <source>
        <dbReference type="Pfam" id="PF04784"/>
    </source>
</evidence>
<feature type="domain" description="DUF547" evidence="2">
    <location>
        <begin position="93"/>
        <end position="198"/>
    </location>
</feature>
<keyword evidence="4" id="KW-1185">Reference proteome</keyword>
<proteinExistence type="predicted"/>
<organism evidence="3 4">
    <name type="scientific">Hyphomonas johnsonii MHS-2</name>
    <dbReference type="NCBI Taxonomy" id="1280950"/>
    <lineage>
        <taxon>Bacteria</taxon>
        <taxon>Pseudomonadati</taxon>
        <taxon>Pseudomonadota</taxon>
        <taxon>Alphaproteobacteria</taxon>
        <taxon>Hyphomonadales</taxon>
        <taxon>Hyphomonadaceae</taxon>
        <taxon>Hyphomonas</taxon>
    </lineage>
</organism>
<sequence length="266" mass="28841">MKRTAFALALALAAITLAPVAGAEDAGAQTVEGTQMAKAQHADWTRLLGRYVHASPDGVNLFDYAGLKASAADREALDTYIARFADMDLSGTNNAAFAAWANLYNAVTVRYIVSKYPLGSIKDGYFFGGPWKKVKVVAGGREVSLDDIEHKILRPTFHDPRVHYSINCASISCPNLMAKAWEPATLDADLDGAARAYVNNPRGVTVTDKGLVLSSIYDWFQDDFGGSKDAVIAHLLAYADTDLAARIRANPKINSFAYDWSLNDTE</sequence>
<gene>
    <name evidence="3" type="ORF">HJO_08664</name>
</gene>
<feature type="chain" id="PRO_5001577572" description="DUF547 domain-containing protein" evidence="1">
    <location>
        <begin position="24"/>
        <end position="266"/>
    </location>
</feature>
<dbReference type="Proteomes" id="UP000025171">
    <property type="component" value="Unassembled WGS sequence"/>
</dbReference>